<comment type="caution">
    <text evidence="2">The sequence shown here is derived from an EMBL/GenBank/DDBJ whole genome shotgun (WGS) entry which is preliminary data.</text>
</comment>
<keyword evidence="1" id="KW-1133">Transmembrane helix</keyword>
<reference evidence="2" key="1">
    <citation type="submission" date="2021-01" db="EMBL/GenBank/DDBJ databases">
        <title>Marivirga aurantiaca sp. nov., isolated from intertidal surface sediments.</title>
        <authorList>
            <person name="Zhang M."/>
        </authorList>
    </citation>
    <scope>NUCLEOTIDE SEQUENCE</scope>
    <source>
        <strain evidence="2">S37H4</strain>
    </source>
</reference>
<protein>
    <submittedName>
        <fullName evidence="2">Uncharacterized protein</fullName>
    </submittedName>
</protein>
<dbReference type="Proteomes" id="UP000611723">
    <property type="component" value="Unassembled WGS sequence"/>
</dbReference>
<keyword evidence="3" id="KW-1185">Reference proteome</keyword>
<feature type="transmembrane region" description="Helical" evidence="1">
    <location>
        <begin position="49"/>
        <end position="71"/>
    </location>
</feature>
<gene>
    <name evidence="2" type="ORF">JKA74_02305</name>
</gene>
<proteinExistence type="predicted"/>
<organism evidence="2 3">
    <name type="scientific">Marivirga aurantiaca</name>
    <dbReference type="NCBI Taxonomy" id="2802615"/>
    <lineage>
        <taxon>Bacteria</taxon>
        <taxon>Pseudomonadati</taxon>
        <taxon>Bacteroidota</taxon>
        <taxon>Cytophagia</taxon>
        <taxon>Cytophagales</taxon>
        <taxon>Marivirgaceae</taxon>
        <taxon>Marivirga</taxon>
    </lineage>
</organism>
<feature type="transmembrane region" description="Helical" evidence="1">
    <location>
        <begin position="78"/>
        <end position="99"/>
    </location>
</feature>
<feature type="transmembrane region" description="Helical" evidence="1">
    <location>
        <begin position="105"/>
        <end position="126"/>
    </location>
</feature>
<evidence type="ECO:0000313" key="2">
    <source>
        <dbReference type="EMBL" id="MBK6263855.1"/>
    </source>
</evidence>
<evidence type="ECO:0000256" key="1">
    <source>
        <dbReference type="SAM" id="Phobius"/>
    </source>
</evidence>
<accession>A0A934WVZ2</accession>
<keyword evidence="1" id="KW-0472">Membrane</keyword>
<dbReference type="RefSeq" id="WP_201429541.1">
    <property type="nucleotide sequence ID" value="NZ_JAEQBW010000001.1"/>
</dbReference>
<keyword evidence="1" id="KW-0812">Transmembrane</keyword>
<feature type="transmembrane region" description="Helical" evidence="1">
    <location>
        <begin position="7"/>
        <end position="29"/>
    </location>
</feature>
<dbReference type="AlphaFoldDB" id="A0A934WVZ2"/>
<sequence length="136" mass="15689">MQSKEFTFFRALFIISAIWNLIGAIFGYFNTAYTFQGFFNRELNDPLYYTIYQGAWGTTLVYFIGYLIVAYNPLKHTGIVIVGGIGKVGFAITLMKFYLSDIAGPIVFVVIIGDFIFALLFLYYFIRLYKTNERIL</sequence>
<evidence type="ECO:0000313" key="3">
    <source>
        <dbReference type="Proteomes" id="UP000611723"/>
    </source>
</evidence>
<name>A0A934WVZ2_9BACT</name>
<dbReference type="EMBL" id="JAEQBW010000001">
    <property type="protein sequence ID" value="MBK6263855.1"/>
    <property type="molecule type" value="Genomic_DNA"/>
</dbReference>